<evidence type="ECO:0000256" key="4">
    <source>
        <dbReference type="ARBA" id="ARBA00022737"/>
    </source>
</evidence>
<dbReference type="SUPFAM" id="SSF117281">
    <property type="entry name" value="Kelch motif"/>
    <property type="match status" value="1"/>
</dbReference>
<comment type="caution">
    <text evidence="9">The sequence shown here is derived from an EMBL/GenBank/DDBJ whole genome shotgun (WGS) entry which is preliminary data.</text>
</comment>
<keyword evidence="5" id="KW-0009">Actin-binding</keyword>
<dbReference type="PANTHER" id="PTHR24412:SF74">
    <property type="entry name" value="KELCH-LIKE PROTEIN 4"/>
    <property type="match status" value="1"/>
</dbReference>
<dbReference type="PROSITE" id="PS51257">
    <property type="entry name" value="PROKAR_LIPOPROTEIN"/>
    <property type="match status" value="1"/>
</dbReference>
<dbReference type="FunFam" id="3.30.710.10:FF:000027">
    <property type="entry name" value="Kelch-like protein 4 isoform 1"/>
    <property type="match status" value="1"/>
</dbReference>
<evidence type="ECO:0000256" key="2">
    <source>
        <dbReference type="ARBA" id="ARBA00022441"/>
    </source>
</evidence>
<accession>A0A8T2JY21</accession>
<dbReference type="GO" id="GO:0003779">
    <property type="term" value="F:actin binding"/>
    <property type="evidence" value="ECO:0007669"/>
    <property type="project" value="UniProtKB-KW"/>
</dbReference>
<evidence type="ECO:0000256" key="1">
    <source>
        <dbReference type="ARBA" id="ARBA00004245"/>
    </source>
</evidence>
<dbReference type="Gene3D" id="3.30.710.10">
    <property type="entry name" value="Potassium Channel Kv1.1, Chain A"/>
    <property type="match status" value="1"/>
</dbReference>
<dbReference type="GO" id="GO:0005856">
    <property type="term" value="C:cytoskeleton"/>
    <property type="evidence" value="ECO:0007669"/>
    <property type="project" value="UniProtKB-SubCell"/>
</dbReference>
<dbReference type="FunFam" id="1.25.40.420:FF:000001">
    <property type="entry name" value="Kelch-like family member 12"/>
    <property type="match status" value="1"/>
</dbReference>
<dbReference type="PRINTS" id="PR00501">
    <property type="entry name" value="KELCHREPEAT"/>
</dbReference>
<evidence type="ECO:0000256" key="5">
    <source>
        <dbReference type="ARBA" id="ARBA00023203"/>
    </source>
</evidence>
<proteinExistence type="predicted"/>
<dbReference type="Pfam" id="PF00651">
    <property type="entry name" value="BTB"/>
    <property type="match status" value="1"/>
</dbReference>
<keyword evidence="6" id="KW-0206">Cytoskeleton</keyword>
<feature type="region of interest" description="Disordered" evidence="7">
    <location>
        <begin position="46"/>
        <end position="70"/>
    </location>
</feature>
<dbReference type="FunFam" id="2.120.10.80:FF:000063">
    <property type="entry name" value="Kelch-like protein 4 isoform 1"/>
    <property type="match status" value="1"/>
</dbReference>
<evidence type="ECO:0000256" key="7">
    <source>
        <dbReference type="SAM" id="MobiDB-lite"/>
    </source>
</evidence>
<dbReference type="SMART" id="SM00875">
    <property type="entry name" value="BACK"/>
    <property type="match status" value="1"/>
</dbReference>
<dbReference type="CDD" id="cd18510">
    <property type="entry name" value="BACK_KLHL4"/>
    <property type="match status" value="1"/>
</dbReference>
<keyword evidence="2" id="KW-0880">Kelch repeat</keyword>
<dbReference type="InterPro" id="IPR011705">
    <property type="entry name" value="BACK"/>
</dbReference>
<protein>
    <recommendedName>
        <fullName evidence="8">BTB domain-containing protein</fullName>
    </recommendedName>
</protein>
<sequence>MSVSGKKEFDVKQILRLRWRWFSHPSQGSAGSGGCLQQEGYEHRGTPVHNRLKSHSRDRNGLKKTSSPVHNILAPVPGPTPAYHPSIQSWHQQNIIESLQASEEISKPRNTEEKLAKKEEIPGTEVVQANPVEDPEAGTERLLVTSNLPNRMNSSGSDEYFESLNHAEQTFRKMENYLQQKQLCDVLLIAGNHKIPAHRLVLSAVSDYFAAMFTNDVREAKEEEIKMEGVDPDALKSLVHYAYTGVLELKEDTIESLLAAACLLQLSQVIDVCCHFLIKQLHPSNCLGIRSFGDAQGCLELLKVAHGYTMENFIEVIRNQEFLLLPANEIAKLLSSDDINVPDEETIFQALMQWVKHDVQSRQRDLGMLLSYIRLPLLPPQLLADLENSPMFANDLECQKFLMEAMKYHLLPERRSMMQSPRTKPRKSTVGSLYAVGGMDAAKGATTIEKYDLRTNSWVQIGLMNGRRLQFGVAVIDNKLYVVGGRDGLKTSNTVECFNPLTKVWSIMPPMSTHRHGLGVAVLEGPMYAVGGHDGWSYLNTVERWDPQARQWNYVASMSTPRSTVGVAALNSKLYAVGGRDGSSCLKSMECFDPHTNKWSMCSPMSKRRGGVGVATYNGFLYAVGGHDAPASNHCSRLSDCVERYDPKTDNWTTVAPLSIPRDAVGVCPLGDRLYAVGGYDGHTYLNTVESYDAQTNEWTQEVPLNIGRAGACIVVIKLS</sequence>
<dbReference type="OrthoDB" id="45365at2759"/>
<evidence type="ECO:0000313" key="9">
    <source>
        <dbReference type="EMBL" id="KAG8448404.1"/>
    </source>
</evidence>
<evidence type="ECO:0000313" key="10">
    <source>
        <dbReference type="Proteomes" id="UP000812440"/>
    </source>
</evidence>
<dbReference type="PANTHER" id="PTHR24412">
    <property type="entry name" value="KELCH PROTEIN"/>
    <property type="match status" value="1"/>
</dbReference>
<dbReference type="CDD" id="cd18336">
    <property type="entry name" value="BTB_POZ_KLHL4"/>
    <property type="match status" value="1"/>
</dbReference>
<dbReference type="FunFam" id="2.120.10.80:FF:000086">
    <property type="entry name" value="Kelch-like protein 4 isoform 1"/>
    <property type="match status" value="1"/>
</dbReference>
<dbReference type="Pfam" id="PF24681">
    <property type="entry name" value="Kelch_KLHDC2_KLHL20_DRC7"/>
    <property type="match status" value="1"/>
</dbReference>
<dbReference type="SUPFAM" id="SSF54695">
    <property type="entry name" value="POZ domain"/>
    <property type="match status" value="1"/>
</dbReference>
<dbReference type="InterPro" id="IPR006652">
    <property type="entry name" value="Kelch_1"/>
</dbReference>
<comment type="subcellular location">
    <subcellularLocation>
        <location evidence="1">Cytoplasm</location>
        <location evidence="1">Cytoskeleton</location>
    </subcellularLocation>
</comment>
<dbReference type="InterPro" id="IPR015915">
    <property type="entry name" value="Kelch-typ_b-propeller"/>
</dbReference>
<feature type="domain" description="BTB" evidence="8">
    <location>
        <begin position="184"/>
        <end position="251"/>
    </location>
</feature>
<dbReference type="SMART" id="SM00225">
    <property type="entry name" value="BTB"/>
    <property type="match status" value="1"/>
</dbReference>
<organism evidence="9 10">
    <name type="scientific">Hymenochirus boettgeri</name>
    <name type="common">Congo dwarf clawed frog</name>
    <dbReference type="NCBI Taxonomy" id="247094"/>
    <lineage>
        <taxon>Eukaryota</taxon>
        <taxon>Metazoa</taxon>
        <taxon>Chordata</taxon>
        <taxon>Craniata</taxon>
        <taxon>Vertebrata</taxon>
        <taxon>Euteleostomi</taxon>
        <taxon>Amphibia</taxon>
        <taxon>Batrachia</taxon>
        <taxon>Anura</taxon>
        <taxon>Pipoidea</taxon>
        <taxon>Pipidae</taxon>
        <taxon>Pipinae</taxon>
        <taxon>Hymenochirus</taxon>
    </lineage>
</organism>
<dbReference type="Proteomes" id="UP000812440">
    <property type="component" value="Chromosome 8_10"/>
</dbReference>
<evidence type="ECO:0000256" key="3">
    <source>
        <dbReference type="ARBA" id="ARBA00022490"/>
    </source>
</evidence>
<dbReference type="InterPro" id="IPR011333">
    <property type="entry name" value="SKP1/BTB/POZ_sf"/>
</dbReference>
<dbReference type="Pfam" id="PF01344">
    <property type="entry name" value="Kelch_1"/>
    <property type="match status" value="2"/>
</dbReference>
<reference evidence="9" key="1">
    <citation type="thesis" date="2020" institute="ProQuest LLC" country="789 East Eisenhower Parkway, Ann Arbor, MI, USA">
        <title>Comparative Genomics and Chromosome Evolution.</title>
        <authorList>
            <person name="Mudd A.B."/>
        </authorList>
    </citation>
    <scope>NUCLEOTIDE SEQUENCE</scope>
    <source>
        <strain evidence="9">Female2</strain>
        <tissue evidence="9">Blood</tissue>
    </source>
</reference>
<dbReference type="Pfam" id="PF07707">
    <property type="entry name" value="BACK"/>
    <property type="match status" value="1"/>
</dbReference>
<dbReference type="Gene3D" id="1.25.40.420">
    <property type="match status" value="1"/>
</dbReference>
<dbReference type="PROSITE" id="PS50097">
    <property type="entry name" value="BTB"/>
    <property type="match status" value="1"/>
</dbReference>
<dbReference type="EMBL" id="JAACNH010000003">
    <property type="protein sequence ID" value="KAG8448404.1"/>
    <property type="molecule type" value="Genomic_DNA"/>
</dbReference>
<keyword evidence="3" id="KW-0963">Cytoplasm</keyword>
<evidence type="ECO:0000256" key="6">
    <source>
        <dbReference type="ARBA" id="ARBA00023212"/>
    </source>
</evidence>
<dbReference type="InterPro" id="IPR000210">
    <property type="entry name" value="BTB/POZ_dom"/>
</dbReference>
<name>A0A8T2JY21_9PIPI</name>
<keyword evidence="10" id="KW-1185">Reference proteome</keyword>
<dbReference type="AlphaFoldDB" id="A0A8T2JY21"/>
<gene>
    <name evidence="9" type="ORF">GDO86_015483</name>
</gene>
<evidence type="ECO:0000259" key="8">
    <source>
        <dbReference type="PROSITE" id="PS50097"/>
    </source>
</evidence>
<dbReference type="Gene3D" id="2.120.10.80">
    <property type="entry name" value="Kelch-type beta propeller"/>
    <property type="match status" value="2"/>
</dbReference>
<keyword evidence="4" id="KW-0677">Repeat</keyword>
<dbReference type="SMART" id="SM00612">
    <property type="entry name" value="Kelch"/>
    <property type="match status" value="6"/>
</dbReference>